<dbReference type="Gene3D" id="3.40.710.10">
    <property type="entry name" value="DD-peptidase/beta-lactamase superfamily"/>
    <property type="match status" value="1"/>
</dbReference>
<feature type="domain" description="Penicillin-binding protein dimerisation" evidence="12">
    <location>
        <begin position="44"/>
        <end position="347"/>
    </location>
</feature>
<evidence type="ECO:0000256" key="2">
    <source>
        <dbReference type="ARBA" id="ARBA00004236"/>
    </source>
</evidence>
<keyword evidence="4" id="KW-1003">Cell membrane</keyword>
<evidence type="ECO:0000256" key="5">
    <source>
        <dbReference type="ARBA" id="ARBA00022692"/>
    </source>
</evidence>
<evidence type="ECO:0000256" key="6">
    <source>
        <dbReference type="ARBA" id="ARBA00022960"/>
    </source>
</evidence>
<sequence>MLILSVLFVVLACVLVRRLFDLQIVNGETYQETFTTQIRKETTIPSTRGCIYDSEGQLIAYNKLAYDVTFQDVGSYEGRNYHNSETGEDEYLYASDVRNLTINGYLYQIMQILYANGDDVYTGSFAVEIDDAGQYTFTRSGYNLLRFKADVYGKPYTTAPEDEEVDSTQVLTAEEAAVTAEELVAELGSDDMYGVNTISEYPEDLLAEYGLVKDISREDALKMIAMRSAINQNSYQKYVSTTIARDISEQSMSSLMESKGYYVGVDVIESSIRVYNNSPYYSNIIGYTGQISAEEIESLNEELGREVYDINDIVGKVGLEAYFETQLQGTDGKQVVYVNNLGKVLQEDSAVEPQAGNDLYLTINSDYQEAAYHLLEQYIAGIIYDKTLDLKEFDNKSVSTDDIVIPVYDLYYALFENNILSVSHMESDEATELEQQVYQMLQKREEEIFDDLLAELLSDSPRPYSELDTPMQVYMSYLVDTTLPELGILKTDSIDKTDDTYIAWINDESISLKEYLTYAISKDWLDVSGIMEESEFWDSDEIFTNLCAYLEEYIADDRAFSRTVYRYMVEDDTLSPQTLCRLLFDQGVLEMDEAAYSGLQDGSVSAYDFIREKVYYLEIPPSKFAVAPCSGSLVVVDPNNGNALAVVTYPGYDNNRLANDMDEEYFEELVSDASSPFYNKATQELTAPGSTFKMVTSVAGVMEGVIGVDEAVNCTGKFEDVDPPINCWIYPGYHGPVTLSTALQESCNYYFNTIGLRLGDVGDADGNKDDATGIAKLTKYAEMFGLGDETGIEMDESTPQISDNAMAPSAMGQGRHAYATIQLARYVATIANGGTCYNLTLLDKITDSEGRTVLEQNPTIHGYVEADDYLWNAIKTGMNQMVKNNTYIQDVGIEMAGKTGTAEEAGVPSHALFVGYAPYDEPQIAIACRITNGYSSGLAALLSKDMIQYIFNLKDKDELITGHASYNGAISGARTD</sequence>
<dbReference type="PANTHER" id="PTHR30627:SF2">
    <property type="entry name" value="PEPTIDOGLYCAN D,D-TRANSPEPTIDASE MRDA"/>
    <property type="match status" value="1"/>
</dbReference>
<organism evidence="13 14">
    <name type="scientific">Marvinbryantia formatexigens DSM 14469</name>
    <dbReference type="NCBI Taxonomy" id="478749"/>
    <lineage>
        <taxon>Bacteria</taxon>
        <taxon>Bacillati</taxon>
        <taxon>Bacillota</taxon>
        <taxon>Clostridia</taxon>
        <taxon>Lachnospirales</taxon>
        <taxon>Lachnospiraceae</taxon>
        <taxon>Marvinbryantia</taxon>
    </lineage>
</organism>
<dbReference type="InterPro" id="IPR050515">
    <property type="entry name" value="Beta-lactam/transpept"/>
</dbReference>
<dbReference type="eggNOG" id="COG0768">
    <property type="taxonomic scope" value="Bacteria"/>
</dbReference>
<dbReference type="SUPFAM" id="SSF56601">
    <property type="entry name" value="beta-lactamase/transpeptidase-like"/>
    <property type="match status" value="1"/>
</dbReference>
<comment type="caution">
    <text evidence="13">The sequence shown here is derived from an EMBL/GenBank/DDBJ whole genome shotgun (WGS) entry which is preliminary data.</text>
</comment>
<evidence type="ECO:0000256" key="7">
    <source>
        <dbReference type="ARBA" id="ARBA00022984"/>
    </source>
</evidence>
<evidence type="ECO:0000256" key="10">
    <source>
        <dbReference type="ARBA" id="ARBA00023316"/>
    </source>
</evidence>
<dbReference type="InterPro" id="IPR012338">
    <property type="entry name" value="Beta-lactam/transpept-like"/>
</dbReference>
<dbReference type="InterPro" id="IPR005311">
    <property type="entry name" value="PBP_dimer"/>
</dbReference>
<keyword evidence="6" id="KW-0133">Cell shape</keyword>
<dbReference type="Proteomes" id="UP000005561">
    <property type="component" value="Unassembled WGS sequence"/>
</dbReference>
<reference evidence="13" key="1">
    <citation type="submission" date="2009-07" db="EMBL/GenBank/DDBJ databases">
        <authorList>
            <person name="Weinstock G."/>
            <person name="Sodergren E."/>
            <person name="Clifton S."/>
            <person name="Fulton L."/>
            <person name="Fulton B."/>
            <person name="Courtney L."/>
            <person name="Fronick C."/>
            <person name="Harrison M."/>
            <person name="Strong C."/>
            <person name="Farmer C."/>
            <person name="Delahaunty K."/>
            <person name="Markovic C."/>
            <person name="Hall O."/>
            <person name="Minx P."/>
            <person name="Tomlinson C."/>
            <person name="Mitreva M."/>
            <person name="Nelson J."/>
            <person name="Hou S."/>
            <person name="Wollam A."/>
            <person name="Pepin K.H."/>
            <person name="Johnson M."/>
            <person name="Bhonagiri V."/>
            <person name="Nash W.E."/>
            <person name="Warren W."/>
            <person name="Chinwalla A."/>
            <person name="Mardis E.R."/>
            <person name="Wilson R.K."/>
        </authorList>
    </citation>
    <scope>NUCLEOTIDE SEQUENCE [LARGE SCALE GENOMIC DNA]</scope>
    <source>
        <strain evidence="13">DSM 14469</strain>
    </source>
</reference>
<keyword evidence="7" id="KW-0573">Peptidoglycan synthesis</keyword>
<keyword evidence="10" id="KW-0961">Cell wall biogenesis/degradation</keyword>
<evidence type="ECO:0000259" key="11">
    <source>
        <dbReference type="Pfam" id="PF00905"/>
    </source>
</evidence>
<evidence type="ECO:0000313" key="13">
    <source>
        <dbReference type="EMBL" id="EET61579.1"/>
    </source>
</evidence>
<proteinExistence type="inferred from homology"/>
<evidence type="ECO:0000256" key="1">
    <source>
        <dbReference type="ARBA" id="ARBA00004167"/>
    </source>
</evidence>
<dbReference type="InterPro" id="IPR001460">
    <property type="entry name" value="PCN-bd_Tpept"/>
</dbReference>
<keyword evidence="8" id="KW-1133">Transmembrane helix</keyword>
<dbReference type="InterPro" id="IPR036138">
    <property type="entry name" value="PBP_dimer_sf"/>
</dbReference>
<dbReference type="EMBL" id="ACCL02000005">
    <property type="protein sequence ID" value="EET61579.1"/>
    <property type="molecule type" value="Genomic_DNA"/>
</dbReference>
<dbReference type="GO" id="GO:0008360">
    <property type="term" value="P:regulation of cell shape"/>
    <property type="evidence" value="ECO:0007669"/>
    <property type="project" value="UniProtKB-KW"/>
</dbReference>
<dbReference type="Pfam" id="PF00905">
    <property type="entry name" value="Transpeptidase"/>
    <property type="match status" value="1"/>
</dbReference>
<dbReference type="GO" id="GO:0071972">
    <property type="term" value="F:peptidoglycan L,D-transpeptidase activity"/>
    <property type="evidence" value="ECO:0007669"/>
    <property type="project" value="TreeGrafter"/>
</dbReference>
<dbReference type="PANTHER" id="PTHR30627">
    <property type="entry name" value="PEPTIDOGLYCAN D,D-TRANSPEPTIDASE"/>
    <property type="match status" value="1"/>
</dbReference>
<evidence type="ECO:0000259" key="12">
    <source>
        <dbReference type="Pfam" id="PF03717"/>
    </source>
</evidence>
<dbReference type="STRING" id="168384.SAMN05660368_00189"/>
<comment type="subcellular location">
    <subcellularLocation>
        <location evidence="2">Cell membrane</location>
    </subcellularLocation>
    <subcellularLocation>
        <location evidence="1">Membrane</location>
        <topology evidence="1">Single-pass membrane protein</topology>
    </subcellularLocation>
</comment>
<name>C6LCB5_9FIRM</name>
<dbReference type="Pfam" id="PF03717">
    <property type="entry name" value="PBP_dimer"/>
    <property type="match status" value="1"/>
</dbReference>
<keyword evidence="14" id="KW-1185">Reference proteome</keyword>
<evidence type="ECO:0000313" key="14">
    <source>
        <dbReference type="Proteomes" id="UP000005561"/>
    </source>
</evidence>
<evidence type="ECO:0000256" key="8">
    <source>
        <dbReference type="ARBA" id="ARBA00022989"/>
    </source>
</evidence>
<evidence type="ECO:0000256" key="4">
    <source>
        <dbReference type="ARBA" id="ARBA00022475"/>
    </source>
</evidence>
<gene>
    <name evidence="13" type="ORF">BRYFOR_06262</name>
</gene>
<dbReference type="GO" id="GO:0071555">
    <property type="term" value="P:cell wall organization"/>
    <property type="evidence" value="ECO:0007669"/>
    <property type="project" value="UniProtKB-KW"/>
</dbReference>
<feature type="domain" description="Penicillin-binding protein transpeptidase" evidence="11">
    <location>
        <begin position="631"/>
        <end position="934"/>
    </location>
</feature>
<keyword evidence="5" id="KW-0812">Transmembrane</keyword>
<evidence type="ECO:0000256" key="3">
    <source>
        <dbReference type="ARBA" id="ARBA00007171"/>
    </source>
</evidence>
<comment type="similarity">
    <text evidence="3">Belongs to the transpeptidase family.</text>
</comment>
<keyword evidence="9" id="KW-0472">Membrane</keyword>
<dbReference type="GO" id="GO:0005886">
    <property type="term" value="C:plasma membrane"/>
    <property type="evidence" value="ECO:0007669"/>
    <property type="project" value="UniProtKB-SubCell"/>
</dbReference>
<dbReference type="GO" id="GO:0009252">
    <property type="term" value="P:peptidoglycan biosynthetic process"/>
    <property type="evidence" value="ECO:0007669"/>
    <property type="project" value="UniProtKB-KW"/>
</dbReference>
<dbReference type="SUPFAM" id="SSF56519">
    <property type="entry name" value="Penicillin binding protein dimerisation domain"/>
    <property type="match status" value="1"/>
</dbReference>
<protein>
    <submittedName>
        <fullName evidence="13">Penicillin-binding protein, transpeptidase domain protein</fullName>
    </submittedName>
</protein>
<dbReference type="Gene3D" id="3.90.1310.10">
    <property type="entry name" value="Penicillin-binding protein 2a (Domain 2)"/>
    <property type="match status" value="1"/>
</dbReference>
<dbReference type="AlphaFoldDB" id="C6LCB5"/>
<dbReference type="GO" id="GO:0008658">
    <property type="term" value="F:penicillin binding"/>
    <property type="evidence" value="ECO:0007669"/>
    <property type="project" value="InterPro"/>
</dbReference>
<accession>C6LCB5</accession>
<evidence type="ECO:0000256" key="9">
    <source>
        <dbReference type="ARBA" id="ARBA00023136"/>
    </source>
</evidence>